<organism evidence="1">
    <name type="scientific">marine metagenome</name>
    <dbReference type="NCBI Taxonomy" id="408172"/>
    <lineage>
        <taxon>unclassified sequences</taxon>
        <taxon>metagenomes</taxon>
        <taxon>ecological metagenomes</taxon>
    </lineage>
</organism>
<accession>A0A383E0H5</accession>
<name>A0A383E0H5_9ZZZZ</name>
<dbReference type="EMBL" id="UINC01221537">
    <property type="protein sequence ID" value="SVE49915.1"/>
    <property type="molecule type" value="Genomic_DNA"/>
</dbReference>
<sequence length="73" mass="8466">MTNNYGKKTIWLDPDDVMEYGTDPEIVRRNKILDTSNTSYQPGTRFRSLAERLNPIFANSTNIDAEPYLKVRN</sequence>
<proteinExistence type="predicted"/>
<evidence type="ECO:0000313" key="1">
    <source>
        <dbReference type="EMBL" id="SVE49915.1"/>
    </source>
</evidence>
<dbReference type="AlphaFoldDB" id="A0A383E0H5"/>
<protein>
    <submittedName>
        <fullName evidence="1">Uncharacterized protein</fullName>
    </submittedName>
</protein>
<gene>
    <name evidence="1" type="ORF">METZ01_LOCUS502769</name>
</gene>
<reference evidence="1" key="1">
    <citation type="submission" date="2018-05" db="EMBL/GenBank/DDBJ databases">
        <authorList>
            <person name="Lanie J.A."/>
            <person name="Ng W.-L."/>
            <person name="Kazmierczak K.M."/>
            <person name="Andrzejewski T.M."/>
            <person name="Davidsen T.M."/>
            <person name="Wayne K.J."/>
            <person name="Tettelin H."/>
            <person name="Glass J.I."/>
            <person name="Rusch D."/>
            <person name="Podicherti R."/>
            <person name="Tsui H.-C.T."/>
            <person name="Winkler M.E."/>
        </authorList>
    </citation>
    <scope>NUCLEOTIDE SEQUENCE</scope>
</reference>